<organism evidence="2 3">
    <name type="scientific">Petrolisthes manimaculis</name>
    <dbReference type="NCBI Taxonomy" id="1843537"/>
    <lineage>
        <taxon>Eukaryota</taxon>
        <taxon>Metazoa</taxon>
        <taxon>Ecdysozoa</taxon>
        <taxon>Arthropoda</taxon>
        <taxon>Crustacea</taxon>
        <taxon>Multicrustacea</taxon>
        <taxon>Malacostraca</taxon>
        <taxon>Eumalacostraca</taxon>
        <taxon>Eucarida</taxon>
        <taxon>Decapoda</taxon>
        <taxon>Pleocyemata</taxon>
        <taxon>Anomura</taxon>
        <taxon>Galatheoidea</taxon>
        <taxon>Porcellanidae</taxon>
        <taxon>Petrolisthes</taxon>
    </lineage>
</organism>
<keyword evidence="3" id="KW-1185">Reference proteome</keyword>
<comment type="caution">
    <text evidence="2">The sequence shown here is derived from an EMBL/GenBank/DDBJ whole genome shotgun (WGS) entry which is preliminary data.</text>
</comment>
<feature type="signal peptide" evidence="1">
    <location>
        <begin position="1"/>
        <end position="24"/>
    </location>
</feature>
<dbReference type="EMBL" id="JAWZYT010006103">
    <property type="protein sequence ID" value="KAK4288851.1"/>
    <property type="molecule type" value="Genomic_DNA"/>
</dbReference>
<gene>
    <name evidence="2" type="ORF">Pmani_038149</name>
</gene>
<evidence type="ECO:0000313" key="3">
    <source>
        <dbReference type="Proteomes" id="UP001292094"/>
    </source>
</evidence>
<evidence type="ECO:0000313" key="2">
    <source>
        <dbReference type="EMBL" id="KAK4288851.1"/>
    </source>
</evidence>
<keyword evidence="1" id="KW-0732">Signal</keyword>
<sequence>MRFYTAAVVVVTVVVVMGSGEVHARYAPTRDHTQDWLALISGKQQFKDARILYSLLNNEQDYASEKGLAGFDSSEKAFEGFQHPFYYHQRQQQAVGRDPVVFSRLSALAPGTSQLLQALPVRRPLLQNSPDSPLAPSVPRE</sequence>
<accession>A0AAE1NGB9</accession>
<feature type="chain" id="PRO_5042135807" evidence="1">
    <location>
        <begin position="25"/>
        <end position="141"/>
    </location>
</feature>
<proteinExistence type="predicted"/>
<dbReference type="AlphaFoldDB" id="A0AAE1NGB9"/>
<reference evidence="2" key="1">
    <citation type="submission" date="2023-11" db="EMBL/GenBank/DDBJ databases">
        <title>Genome assemblies of two species of porcelain crab, Petrolisthes cinctipes and Petrolisthes manimaculis (Anomura: Porcellanidae).</title>
        <authorList>
            <person name="Angst P."/>
        </authorList>
    </citation>
    <scope>NUCLEOTIDE SEQUENCE</scope>
    <source>
        <strain evidence="2">PB745_02</strain>
        <tissue evidence="2">Gill</tissue>
    </source>
</reference>
<protein>
    <submittedName>
        <fullName evidence="2">Uncharacterized protein</fullName>
    </submittedName>
</protein>
<evidence type="ECO:0000256" key="1">
    <source>
        <dbReference type="SAM" id="SignalP"/>
    </source>
</evidence>
<dbReference type="Proteomes" id="UP001292094">
    <property type="component" value="Unassembled WGS sequence"/>
</dbReference>
<name>A0AAE1NGB9_9EUCA</name>